<organism evidence="6 7">
    <name type="scientific">Neorhodopirellula pilleata</name>
    <dbReference type="NCBI Taxonomy" id="2714738"/>
    <lineage>
        <taxon>Bacteria</taxon>
        <taxon>Pseudomonadati</taxon>
        <taxon>Planctomycetota</taxon>
        <taxon>Planctomycetia</taxon>
        <taxon>Pirellulales</taxon>
        <taxon>Pirellulaceae</taxon>
        <taxon>Neorhodopirellula</taxon>
    </lineage>
</organism>
<dbReference type="InterPro" id="IPR036922">
    <property type="entry name" value="Rieske_2Fe-2S_sf"/>
</dbReference>
<evidence type="ECO:0000259" key="5">
    <source>
        <dbReference type="PROSITE" id="PS51296"/>
    </source>
</evidence>
<evidence type="ECO:0000256" key="4">
    <source>
        <dbReference type="ARBA" id="ARBA00023014"/>
    </source>
</evidence>
<comment type="caution">
    <text evidence="6">The sequence shown here is derived from an EMBL/GenBank/DDBJ whole genome shotgun (WGS) entry which is preliminary data.</text>
</comment>
<evidence type="ECO:0000313" key="6">
    <source>
        <dbReference type="EMBL" id="TWU01836.1"/>
    </source>
</evidence>
<dbReference type="GO" id="GO:0046872">
    <property type="term" value="F:metal ion binding"/>
    <property type="evidence" value="ECO:0007669"/>
    <property type="project" value="UniProtKB-KW"/>
</dbReference>
<evidence type="ECO:0000256" key="3">
    <source>
        <dbReference type="ARBA" id="ARBA00023004"/>
    </source>
</evidence>
<reference evidence="6 7" key="1">
    <citation type="submission" date="2019-02" db="EMBL/GenBank/DDBJ databases">
        <title>Deep-cultivation of Planctomycetes and their phenomic and genomic characterization uncovers novel biology.</title>
        <authorList>
            <person name="Wiegand S."/>
            <person name="Jogler M."/>
            <person name="Boedeker C."/>
            <person name="Pinto D."/>
            <person name="Vollmers J."/>
            <person name="Rivas-Marin E."/>
            <person name="Kohn T."/>
            <person name="Peeters S.H."/>
            <person name="Heuer A."/>
            <person name="Rast P."/>
            <person name="Oberbeckmann S."/>
            <person name="Bunk B."/>
            <person name="Jeske O."/>
            <person name="Meyerdierks A."/>
            <person name="Storesund J.E."/>
            <person name="Kallscheuer N."/>
            <person name="Luecker S."/>
            <person name="Lage O.M."/>
            <person name="Pohl T."/>
            <person name="Merkel B.J."/>
            <person name="Hornburger P."/>
            <person name="Mueller R.-W."/>
            <person name="Bruemmer F."/>
            <person name="Labrenz M."/>
            <person name="Spormann A.M."/>
            <person name="Op Den Camp H."/>
            <person name="Overmann J."/>
            <person name="Amann R."/>
            <person name="Jetten M.S.M."/>
            <person name="Mascher T."/>
            <person name="Medema M.H."/>
            <person name="Devos D.P."/>
            <person name="Kaster A.-K."/>
            <person name="Ovreas L."/>
            <person name="Rohde M."/>
            <person name="Galperin M.Y."/>
            <person name="Jogler C."/>
        </authorList>
    </citation>
    <scope>NUCLEOTIDE SEQUENCE [LARGE SCALE GENOMIC DNA]</scope>
    <source>
        <strain evidence="6 7">Pla100</strain>
    </source>
</reference>
<dbReference type="CDD" id="cd03467">
    <property type="entry name" value="Rieske"/>
    <property type="match status" value="1"/>
</dbReference>
<evidence type="ECO:0000256" key="2">
    <source>
        <dbReference type="ARBA" id="ARBA00022723"/>
    </source>
</evidence>
<dbReference type="Pfam" id="PF00355">
    <property type="entry name" value="Rieske"/>
    <property type="match status" value="1"/>
</dbReference>
<dbReference type="Gene3D" id="2.102.10.10">
    <property type="entry name" value="Rieske [2Fe-2S] iron-sulphur domain"/>
    <property type="match status" value="1"/>
</dbReference>
<dbReference type="OrthoDB" id="9795104at2"/>
<dbReference type="Proteomes" id="UP000316213">
    <property type="component" value="Unassembled WGS sequence"/>
</dbReference>
<keyword evidence="7" id="KW-1185">Reference proteome</keyword>
<dbReference type="GO" id="GO:0051213">
    <property type="term" value="F:dioxygenase activity"/>
    <property type="evidence" value="ECO:0007669"/>
    <property type="project" value="UniProtKB-KW"/>
</dbReference>
<dbReference type="RefSeq" id="WP_146577059.1">
    <property type="nucleotide sequence ID" value="NZ_SJPM01000002.1"/>
</dbReference>
<dbReference type="SUPFAM" id="SSF50022">
    <property type="entry name" value="ISP domain"/>
    <property type="match status" value="1"/>
</dbReference>
<feature type="domain" description="Rieske" evidence="5">
    <location>
        <begin position="20"/>
        <end position="119"/>
    </location>
</feature>
<dbReference type="InterPro" id="IPR017941">
    <property type="entry name" value="Rieske_2Fe-2S"/>
</dbReference>
<protein>
    <submittedName>
        <fullName evidence="6">Anthranilate 1,2-dioxygenase ferredoxin subunit</fullName>
    </submittedName>
</protein>
<dbReference type="PANTHER" id="PTHR21496">
    <property type="entry name" value="FERREDOXIN-RELATED"/>
    <property type="match status" value="1"/>
</dbReference>
<sequence length="121" mass="13451">MQFETNSLQPTDDVPDGGEWHAVRQLAADDASESADLAFEALIGERVVAVFRHAGHWYAIDAMCAHQGGPLAQGSVRDGCVTCPWHGWQYDLATGIQTINRQPLQQTYPIRQNEDRVEVFV</sequence>
<keyword evidence="6" id="KW-0223">Dioxygenase</keyword>
<keyword evidence="2" id="KW-0479">Metal-binding</keyword>
<dbReference type="PROSITE" id="PS51296">
    <property type="entry name" value="RIESKE"/>
    <property type="match status" value="1"/>
</dbReference>
<keyword evidence="4" id="KW-0411">Iron-sulfur</keyword>
<evidence type="ECO:0000313" key="7">
    <source>
        <dbReference type="Proteomes" id="UP000316213"/>
    </source>
</evidence>
<dbReference type="PANTHER" id="PTHR21496:SF23">
    <property type="entry name" value="3-PHENYLPROPIONATE_CINNAMIC ACID DIOXYGENASE FERREDOXIN SUBUNIT"/>
    <property type="match status" value="1"/>
</dbReference>
<proteinExistence type="predicted"/>
<gene>
    <name evidence="6" type="primary">andAb_1</name>
    <name evidence="6" type="ORF">Pla100_15720</name>
</gene>
<keyword evidence="3" id="KW-0408">Iron</keyword>
<evidence type="ECO:0000256" key="1">
    <source>
        <dbReference type="ARBA" id="ARBA00022714"/>
    </source>
</evidence>
<keyword evidence="6" id="KW-0560">Oxidoreductase</keyword>
<dbReference type="GO" id="GO:0051537">
    <property type="term" value="F:2 iron, 2 sulfur cluster binding"/>
    <property type="evidence" value="ECO:0007669"/>
    <property type="project" value="UniProtKB-KW"/>
</dbReference>
<accession>A0A5C6ARX0</accession>
<name>A0A5C6ARX0_9BACT</name>
<dbReference type="EMBL" id="SJPM01000002">
    <property type="protein sequence ID" value="TWU01836.1"/>
    <property type="molecule type" value="Genomic_DNA"/>
</dbReference>
<dbReference type="AlphaFoldDB" id="A0A5C6ARX0"/>
<keyword evidence="1" id="KW-0001">2Fe-2S</keyword>